<reference evidence="3" key="1">
    <citation type="journal article" date="2020" name="Stud. Mycol.">
        <title>101 Dothideomycetes genomes: A test case for predicting lifestyles and emergence of pathogens.</title>
        <authorList>
            <person name="Haridas S."/>
            <person name="Albert R."/>
            <person name="Binder M."/>
            <person name="Bloem J."/>
            <person name="LaButti K."/>
            <person name="Salamov A."/>
            <person name="Andreopoulos B."/>
            <person name="Baker S."/>
            <person name="Barry K."/>
            <person name="Bills G."/>
            <person name="Bluhm B."/>
            <person name="Cannon C."/>
            <person name="Castanera R."/>
            <person name="Culley D."/>
            <person name="Daum C."/>
            <person name="Ezra D."/>
            <person name="Gonzalez J."/>
            <person name="Henrissat B."/>
            <person name="Kuo A."/>
            <person name="Liang C."/>
            <person name="Lipzen A."/>
            <person name="Lutzoni F."/>
            <person name="Magnuson J."/>
            <person name="Mondo S."/>
            <person name="Nolan M."/>
            <person name="Ohm R."/>
            <person name="Pangilinan J."/>
            <person name="Park H.-J."/>
            <person name="Ramirez L."/>
            <person name="Alfaro M."/>
            <person name="Sun H."/>
            <person name="Tritt A."/>
            <person name="Yoshinaga Y."/>
            <person name="Zwiers L.-H."/>
            <person name="Turgeon B."/>
            <person name="Goodwin S."/>
            <person name="Spatafora J."/>
            <person name="Crous P."/>
            <person name="Grigoriev I."/>
        </authorList>
    </citation>
    <scope>NUCLEOTIDE SEQUENCE [LARGE SCALE GENOMIC DNA]</scope>
    <source>
        <strain evidence="3">CECT 20119</strain>
    </source>
</reference>
<feature type="chain" id="PRO_5025677987" evidence="1">
    <location>
        <begin position="18"/>
        <end position="75"/>
    </location>
</feature>
<keyword evidence="1" id="KW-0732">Signal</keyword>
<keyword evidence="3" id="KW-1185">Reference proteome</keyword>
<gene>
    <name evidence="2" type="ORF">BDZ85DRAFT_254807</name>
</gene>
<dbReference type="Proteomes" id="UP000799538">
    <property type="component" value="Unassembled WGS sequence"/>
</dbReference>
<evidence type="ECO:0000313" key="3">
    <source>
        <dbReference type="Proteomes" id="UP000799538"/>
    </source>
</evidence>
<dbReference type="EMBL" id="ML992501">
    <property type="protein sequence ID" value="KAF2227758.1"/>
    <property type="molecule type" value="Genomic_DNA"/>
</dbReference>
<proteinExistence type="predicted"/>
<protein>
    <submittedName>
        <fullName evidence="2">Uncharacterized protein</fullName>
    </submittedName>
</protein>
<name>A0A6A6GQ58_9PEZI</name>
<accession>A0A6A6GQ58</accession>
<evidence type="ECO:0000313" key="2">
    <source>
        <dbReference type="EMBL" id="KAF2227758.1"/>
    </source>
</evidence>
<evidence type="ECO:0000256" key="1">
    <source>
        <dbReference type="SAM" id="SignalP"/>
    </source>
</evidence>
<organism evidence="2 3">
    <name type="scientific">Elsinoe ampelina</name>
    <dbReference type="NCBI Taxonomy" id="302913"/>
    <lineage>
        <taxon>Eukaryota</taxon>
        <taxon>Fungi</taxon>
        <taxon>Dikarya</taxon>
        <taxon>Ascomycota</taxon>
        <taxon>Pezizomycotina</taxon>
        <taxon>Dothideomycetes</taxon>
        <taxon>Dothideomycetidae</taxon>
        <taxon>Myriangiales</taxon>
        <taxon>Elsinoaceae</taxon>
        <taxon>Elsinoe</taxon>
    </lineage>
</organism>
<dbReference type="AlphaFoldDB" id="A0A6A6GQ58"/>
<feature type="signal peptide" evidence="1">
    <location>
        <begin position="1"/>
        <end position="17"/>
    </location>
</feature>
<sequence>MMRMKLQLSLLYSSCESFTCLSCQAPGKDRRWTRRTMVKHTSEHIVRQNFDTDTIGIGPVRMSEPLNGSGLCADG</sequence>